<dbReference type="EMBL" id="KL142386">
    <property type="protein sequence ID" value="KDR73301.1"/>
    <property type="molecule type" value="Genomic_DNA"/>
</dbReference>
<organism evidence="1 2">
    <name type="scientific">Galerina marginata (strain CBS 339.88)</name>
    <dbReference type="NCBI Taxonomy" id="685588"/>
    <lineage>
        <taxon>Eukaryota</taxon>
        <taxon>Fungi</taxon>
        <taxon>Dikarya</taxon>
        <taxon>Basidiomycota</taxon>
        <taxon>Agaricomycotina</taxon>
        <taxon>Agaricomycetes</taxon>
        <taxon>Agaricomycetidae</taxon>
        <taxon>Agaricales</taxon>
        <taxon>Agaricineae</taxon>
        <taxon>Strophariaceae</taxon>
        <taxon>Galerina</taxon>
    </lineage>
</organism>
<evidence type="ECO:0000313" key="2">
    <source>
        <dbReference type="Proteomes" id="UP000027222"/>
    </source>
</evidence>
<keyword evidence="2" id="KW-1185">Reference proteome</keyword>
<gene>
    <name evidence="1" type="ORF">GALMADRAFT_251909</name>
</gene>
<dbReference type="InterPro" id="IPR036047">
    <property type="entry name" value="F-box-like_dom_sf"/>
</dbReference>
<reference evidence="2" key="1">
    <citation type="journal article" date="2014" name="Proc. Natl. Acad. Sci. U.S.A.">
        <title>Extensive sampling of basidiomycete genomes demonstrates inadequacy of the white-rot/brown-rot paradigm for wood decay fungi.</title>
        <authorList>
            <person name="Riley R."/>
            <person name="Salamov A.A."/>
            <person name="Brown D.W."/>
            <person name="Nagy L.G."/>
            <person name="Floudas D."/>
            <person name="Held B.W."/>
            <person name="Levasseur A."/>
            <person name="Lombard V."/>
            <person name="Morin E."/>
            <person name="Otillar R."/>
            <person name="Lindquist E.A."/>
            <person name="Sun H."/>
            <person name="LaButti K.M."/>
            <person name="Schmutz J."/>
            <person name="Jabbour D."/>
            <person name="Luo H."/>
            <person name="Baker S.E."/>
            <person name="Pisabarro A.G."/>
            <person name="Walton J.D."/>
            <person name="Blanchette R.A."/>
            <person name="Henrissat B."/>
            <person name="Martin F."/>
            <person name="Cullen D."/>
            <person name="Hibbett D.S."/>
            <person name="Grigoriev I.V."/>
        </authorList>
    </citation>
    <scope>NUCLEOTIDE SEQUENCE [LARGE SCALE GENOMIC DNA]</scope>
    <source>
        <strain evidence="2">CBS 339.88</strain>
    </source>
</reference>
<sequence length="493" mass="56485">METHIFKLDRDVVWNVFLINADMECATEYKVPAVHTLRHTSQVCSAWRDLILSSPSLWARVINFNFLRGKDWRKEVLNRTWRSPLSVRGDTAQEVIIPFLVDNWSRIRYLNLSFPTSAPEKFRQDTDLWHLLARPATVLESFQLSLHIHKIKFWEPHPIVSPPDFTIFDNRAPLLKHFSTSGINSDIGADWSLQLRHLALNIPIPVHKLLEALSHLRLLETFVSHAIIRGDAERSRNLPKISLPRLKNIQIYSTMDITPNMIFLAQIEPVHGRVLNFETDTKPNSPDGYISDLRPISVTSKVLSMYSSQADLGASTQLTLQLYEFVFGLSGFLPARRQFRFSLGFHPRFRGDDTLSQLLSALYSPIFHHIRKLYLYVGEGCGLSPIDPNFINCIASFPSLDILYTDPTTLNFLLGLPEDVLESSFPVMREIQMMESLTMSEIAPVRAFIHTRSVLGVPISILTVNKTEWWNSENPESFDELVAARFGNRYACR</sequence>
<protein>
    <recommendedName>
        <fullName evidence="3">F-box domain-containing protein</fullName>
    </recommendedName>
</protein>
<accession>A0A067SQX9</accession>
<evidence type="ECO:0000313" key="1">
    <source>
        <dbReference type="EMBL" id="KDR73301.1"/>
    </source>
</evidence>
<dbReference type="HOGENOM" id="CLU_030662_0_0_1"/>
<dbReference type="OrthoDB" id="3353710at2759"/>
<name>A0A067SQX9_GALM3</name>
<dbReference type="SUPFAM" id="SSF81383">
    <property type="entry name" value="F-box domain"/>
    <property type="match status" value="1"/>
</dbReference>
<dbReference type="Proteomes" id="UP000027222">
    <property type="component" value="Unassembled WGS sequence"/>
</dbReference>
<dbReference type="AlphaFoldDB" id="A0A067SQX9"/>
<evidence type="ECO:0008006" key="3">
    <source>
        <dbReference type="Google" id="ProtNLM"/>
    </source>
</evidence>
<proteinExistence type="predicted"/>